<proteinExistence type="predicted"/>
<dbReference type="RefSeq" id="WP_004859038.1">
    <property type="nucleotide sequence ID" value="NZ_ASYY01000077.1"/>
</dbReference>
<feature type="transmembrane region" description="Helical" evidence="5">
    <location>
        <begin position="167"/>
        <end position="190"/>
    </location>
</feature>
<dbReference type="InterPro" id="IPR011701">
    <property type="entry name" value="MFS"/>
</dbReference>
<feature type="transmembrane region" description="Helical" evidence="5">
    <location>
        <begin position="362"/>
        <end position="379"/>
    </location>
</feature>
<dbReference type="eggNOG" id="COG2814">
    <property type="taxonomic scope" value="Bacteria"/>
</dbReference>
<comment type="caution">
    <text evidence="7">The sequence shown here is derived from an EMBL/GenBank/DDBJ whole genome shotgun (WGS) entry which is preliminary data.</text>
</comment>
<evidence type="ECO:0000256" key="1">
    <source>
        <dbReference type="ARBA" id="ARBA00004141"/>
    </source>
</evidence>
<keyword evidence="2 5" id="KW-0812">Transmembrane</keyword>
<dbReference type="PATRIC" id="fig|1120926.3.peg.1152"/>
<evidence type="ECO:0000256" key="3">
    <source>
        <dbReference type="ARBA" id="ARBA00022989"/>
    </source>
</evidence>
<feature type="transmembrane region" description="Helical" evidence="5">
    <location>
        <begin position="246"/>
        <end position="264"/>
    </location>
</feature>
<keyword evidence="8" id="KW-1185">Reference proteome</keyword>
<dbReference type="STRING" id="202952.GCA_000747725_00535"/>
<evidence type="ECO:0000259" key="6">
    <source>
        <dbReference type="PROSITE" id="PS50850"/>
    </source>
</evidence>
<dbReference type="AlphaFoldDB" id="N8ZL52"/>
<feature type="transmembrane region" description="Helical" evidence="5">
    <location>
        <begin position="302"/>
        <end position="322"/>
    </location>
</feature>
<dbReference type="GO" id="GO:0016020">
    <property type="term" value="C:membrane"/>
    <property type="evidence" value="ECO:0007669"/>
    <property type="project" value="UniProtKB-SubCell"/>
</dbReference>
<feature type="transmembrane region" description="Helical" evidence="5">
    <location>
        <begin position="276"/>
        <end position="296"/>
    </location>
</feature>
<feature type="transmembrane region" description="Helical" evidence="5">
    <location>
        <begin position="20"/>
        <end position="39"/>
    </location>
</feature>
<gene>
    <name evidence="7" type="ORF">F960_01201</name>
</gene>
<name>N8ZL52_9GAMM</name>
<dbReference type="InterPro" id="IPR051788">
    <property type="entry name" value="MFS_Transporter"/>
</dbReference>
<evidence type="ECO:0000256" key="5">
    <source>
        <dbReference type="SAM" id="Phobius"/>
    </source>
</evidence>
<feature type="domain" description="Major facilitator superfamily (MFS) profile" evidence="6">
    <location>
        <begin position="15"/>
        <end position="388"/>
    </location>
</feature>
<evidence type="ECO:0000256" key="4">
    <source>
        <dbReference type="ARBA" id="ARBA00023136"/>
    </source>
</evidence>
<dbReference type="GO" id="GO:0022857">
    <property type="term" value="F:transmembrane transporter activity"/>
    <property type="evidence" value="ECO:0007669"/>
    <property type="project" value="InterPro"/>
</dbReference>
<dbReference type="EMBL" id="APPN01000054">
    <property type="protein sequence ID" value="ENV34464.1"/>
    <property type="molecule type" value="Genomic_DNA"/>
</dbReference>
<sequence>MDVTEKLSQQLQNKTRWTIALGFATQGLGYATVMTSLPSLKSRFTLNDDELSIIILAVCIAAALGSILADRLAVKIGSRFAIIIGFLLEACGVIFAALSSTTTLMTISFILYGIGLGCIDAALNMQAVILEQKTAKSMLGGFFACYTAAAFLGAMIMSAAVSTVLGATGALCVAAILALFTAQLGYRWLSAGRERAALKKSAKTPLPHKNLLIYGLIILIAFTVDSAVSTWSSIYLKDVLKSSASIAPLGYAAYQVGILITRLITDPLVKYKSAAWLAGICTVIGALGCFVVGLGLGFGAVIFGFLLAGVAVGALVPLTFSAAGRLDPNRRDEIIARVNIFNYGGAVFGAVVIGLLSGPIGYGPAFYTLAIALLVVLIFRNKFSKANEALLEKF</sequence>
<feature type="transmembrane region" description="Helical" evidence="5">
    <location>
        <begin position="137"/>
        <end position="161"/>
    </location>
</feature>
<feature type="transmembrane region" description="Helical" evidence="5">
    <location>
        <begin position="51"/>
        <end position="68"/>
    </location>
</feature>
<dbReference type="InterPro" id="IPR020846">
    <property type="entry name" value="MFS_dom"/>
</dbReference>
<keyword evidence="4 5" id="KW-0472">Membrane</keyword>
<feature type="transmembrane region" description="Helical" evidence="5">
    <location>
        <begin position="334"/>
        <end position="356"/>
    </location>
</feature>
<organism evidence="7 8">
    <name type="scientific">Acinetobacter gerneri DSM 14967 = CIP 107464 = MTCC 9824</name>
    <dbReference type="NCBI Taxonomy" id="1120926"/>
    <lineage>
        <taxon>Bacteria</taxon>
        <taxon>Pseudomonadati</taxon>
        <taxon>Pseudomonadota</taxon>
        <taxon>Gammaproteobacteria</taxon>
        <taxon>Moraxellales</taxon>
        <taxon>Moraxellaceae</taxon>
        <taxon>Acinetobacter</taxon>
    </lineage>
</organism>
<feature type="transmembrane region" description="Helical" evidence="5">
    <location>
        <begin position="104"/>
        <end position="125"/>
    </location>
</feature>
<comment type="subcellular location">
    <subcellularLocation>
        <location evidence="1">Membrane</location>
        <topology evidence="1">Multi-pass membrane protein</topology>
    </subcellularLocation>
</comment>
<feature type="transmembrane region" description="Helical" evidence="5">
    <location>
        <begin position="80"/>
        <end position="98"/>
    </location>
</feature>
<dbReference type="PANTHER" id="PTHR23514">
    <property type="entry name" value="BYPASS OF STOP CODON PROTEIN 6"/>
    <property type="match status" value="1"/>
</dbReference>
<evidence type="ECO:0000313" key="8">
    <source>
        <dbReference type="Proteomes" id="UP000013117"/>
    </source>
</evidence>
<dbReference type="Pfam" id="PF07690">
    <property type="entry name" value="MFS_1"/>
    <property type="match status" value="1"/>
</dbReference>
<evidence type="ECO:0000313" key="7">
    <source>
        <dbReference type="EMBL" id="ENV34464.1"/>
    </source>
</evidence>
<reference evidence="7 8" key="1">
    <citation type="submission" date="2013-02" db="EMBL/GenBank/DDBJ databases">
        <title>The Genome Sequence of Acinetobacter gerneri CIP 107464.</title>
        <authorList>
            <consortium name="The Broad Institute Genome Sequencing Platform"/>
            <consortium name="The Broad Institute Genome Sequencing Center for Infectious Disease"/>
            <person name="Cerqueira G."/>
            <person name="Feldgarden M."/>
            <person name="Courvalin P."/>
            <person name="Perichon B."/>
            <person name="Grillot-Courvalin C."/>
            <person name="Clermont D."/>
            <person name="Rocha E."/>
            <person name="Yoon E.-J."/>
            <person name="Nemec A."/>
            <person name="Walker B."/>
            <person name="Young S.K."/>
            <person name="Zeng Q."/>
            <person name="Gargeya S."/>
            <person name="Fitzgerald M."/>
            <person name="Haas B."/>
            <person name="Abouelleil A."/>
            <person name="Alvarado L."/>
            <person name="Arachchi H.M."/>
            <person name="Berlin A.M."/>
            <person name="Chapman S.B."/>
            <person name="Dewar J."/>
            <person name="Goldberg J."/>
            <person name="Griggs A."/>
            <person name="Gujja S."/>
            <person name="Hansen M."/>
            <person name="Howarth C."/>
            <person name="Imamovic A."/>
            <person name="Larimer J."/>
            <person name="McCowan C."/>
            <person name="Murphy C."/>
            <person name="Neiman D."/>
            <person name="Pearson M."/>
            <person name="Priest M."/>
            <person name="Roberts A."/>
            <person name="Saif S."/>
            <person name="Shea T."/>
            <person name="Sisk P."/>
            <person name="Sykes S."/>
            <person name="Wortman J."/>
            <person name="Nusbaum C."/>
            <person name="Birren B."/>
        </authorList>
    </citation>
    <scope>NUCLEOTIDE SEQUENCE [LARGE SCALE GENOMIC DNA]</scope>
    <source>
        <strain evidence="7 8">CIP 107464</strain>
    </source>
</reference>
<dbReference type="Gene3D" id="1.20.1250.20">
    <property type="entry name" value="MFS general substrate transporter like domains"/>
    <property type="match status" value="1"/>
</dbReference>
<dbReference type="InterPro" id="IPR036259">
    <property type="entry name" value="MFS_trans_sf"/>
</dbReference>
<dbReference type="SUPFAM" id="SSF103473">
    <property type="entry name" value="MFS general substrate transporter"/>
    <property type="match status" value="1"/>
</dbReference>
<evidence type="ECO:0000256" key="2">
    <source>
        <dbReference type="ARBA" id="ARBA00022692"/>
    </source>
</evidence>
<keyword evidence="3 5" id="KW-1133">Transmembrane helix</keyword>
<feature type="transmembrane region" description="Helical" evidence="5">
    <location>
        <begin position="211"/>
        <end position="234"/>
    </location>
</feature>
<dbReference type="HOGENOM" id="CLU_035309_2_1_6"/>
<dbReference type="PANTHER" id="PTHR23514:SF13">
    <property type="entry name" value="INNER MEMBRANE PROTEIN YBJJ"/>
    <property type="match status" value="1"/>
</dbReference>
<dbReference type="PROSITE" id="PS50850">
    <property type="entry name" value="MFS"/>
    <property type="match status" value="1"/>
</dbReference>
<dbReference type="GeneID" id="84208606"/>
<dbReference type="Proteomes" id="UP000013117">
    <property type="component" value="Unassembled WGS sequence"/>
</dbReference>
<protein>
    <recommendedName>
        <fullName evidence="6">Major facilitator superfamily (MFS) profile domain-containing protein</fullName>
    </recommendedName>
</protein>
<accession>N8ZL52</accession>